<dbReference type="EMBL" id="BHXC01000002">
    <property type="protein sequence ID" value="GCB87633.1"/>
    <property type="molecule type" value="Genomic_DNA"/>
</dbReference>
<organism evidence="2 3">
    <name type="scientific">Streptomyces noursei</name>
    <name type="common">Streptomyces albulus</name>
    <dbReference type="NCBI Taxonomy" id="1971"/>
    <lineage>
        <taxon>Bacteria</taxon>
        <taxon>Bacillati</taxon>
        <taxon>Actinomycetota</taxon>
        <taxon>Actinomycetes</taxon>
        <taxon>Kitasatosporales</taxon>
        <taxon>Streptomycetaceae</taxon>
        <taxon>Streptomyces</taxon>
    </lineage>
</organism>
<gene>
    <name evidence="2" type="ORF">SALB_00289</name>
</gene>
<evidence type="ECO:0000256" key="1">
    <source>
        <dbReference type="SAM" id="MobiDB-lite"/>
    </source>
</evidence>
<dbReference type="AntiFam" id="ANF00171">
    <property type="entry name" value="Shadow ORF (opposite pikAII)"/>
</dbReference>
<feature type="region of interest" description="Disordered" evidence="1">
    <location>
        <begin position="319"/>
        <end position="360"/>
    </location>
</feature>
<feature type="compositionally biased region" description="Basic residues" evidence="1">
    <location>
        <begin position="349"/>
        <end position="360"/>
    </location>
</feature>
<sequence length="360" mass="38629">MPGRRPVERGAGGVQSAQCGEQGAFLGCVPAERGDGDRLVGERFAGHGGEDPIGAEFQEGADALGLQGRHTVGEADGLADVSHPVLGRAQLFGRSQPAREVGHHGEGRRCVGQSFRDGAEVVQHRVHQRRVEGVADPQAGGATSLVGEVLRDGPCGFIDAGDDHRGGPVDRGDRQVVGEVREDLVLRGLDGDHRTTRRKRLHQPSTSRHQPARIRQRQHARDVRRGDLTDGVAATKSGRTPQLSTRRNRATSTANSPGCAQPVSFNRSASSPTSPPAAHLRRQLRIQAPKHRIQHLGEHREPAVQLTPHPQPLRTLAREQHRAAAGCGVPVRVEGSARRREGGEGASPRRGRRSGRLRGG</sequence>
<name>A0A401QQQ6_STRNR</name>
<feature type="compositionally biased region" description="Basic and acidic residues" evidence="1">
    <location>
        <begin position="219"/>
        <end position="228"/>
    </location>
</feature>
<accession>A0A401QQQ6</accession>
<dbReference type="AlphaFoldDB" id="A0A401QQQ6"/>
<evidence type="ECO:0000313" key="3">
    <source>
        <dbReference type="Proteomes" id="UP000288351"/>
    </source>
</evidence>
<evidence type="ECO:0000313" key="2">
    <source>
        <dbReference type="EMBL" id="GCB87633.1"/>
    </source>
</evidence>
<proteinExistence type="predicted"/>
<protein>
    <submittedName>
        <fullName evidence="2">Uncharacterized protein</fullName>
    </submittedName>
</protein>
<comment type="caution">
    <text evidence="2">The sequence shown here is derived from an EMBL/GenBank/DDBJ whole genome shotgun (WGS) entry which is preliminary data.</text>
</comment>
<feature type="compositionally biased region" description="Low complexity" evidence="1">
    <location>
        <begin position="268"/>
        <end position="278"/>
    </location>
</feature>
<feature type="compositionally biased region" description="Polar residues" evidence="1">
    <location>
        <begin position="237"/>
        <end position="267"/>
    </location>
</feature>
<feature type="region of interest" description="Disordered" evidence="1">
    <location>
        <begin position="187"/>
        <end position="278"/>
    </location>
</feature>
<reference evidence="2 3" key="1">
    <citation type="journal article" date="2019" name="Microbiol. Resour. Announc.">
        <title>Draft Genome Sequence of the Most Traditional epsilon-Poly-l-Lysine Producer, Streptomyces albulus NBRC14147.</title>
        <authorList>
            <person name="Yamanaka K."/>
            <person name="Hamano Y."/>
        </authorList>
    </citation>
    <scope>NUCLEOTIDE SEQUENCE [LARGE SCALE GENOMIC DNA]</scope>
    <source>
        <strain evidence="2 3">NBRC 14147</strain>
    </source>
</reference>
<dbReference type="Proteomes" id="UP000288351">
    <property type="component" value="Unassembled WGS sequence"/>
</dbReference>